<evidence type="ECO:0000256" key="1">
    <source>
        <dbReference type="ARBA" id="ARBA00006738"/>
    </source>
</evidence>
<dbReference type="EMBL" id="CP046883">
    <property type="protein sequence ID" value="QNH96177.1"/>
    <property type="molecule type" value="Genomic_DNA"/>
</dbReference>
<reference evidence="3 4" key="1">
    <citation type="submission" date="2019-12" db="EMBL/GenBank/DDBJ databases">
        <title>Corynebacterium sp. nov., isolated from feces of the Anser Albifrons in China.</title>
        <authorList>
            <person name="Liu Q."/>
        </authorList>
    </citation>
    <scope>NUCLEOTIDE SEQUENCE [LARGE SCALE GENOMIC DNA]</scope>
    <source>
        <strain evidence="3 4">23H37-10</strain>
    </source>
</reference>
<organism evidence="3 4">
    <name type="scientific">Corynebacterium anserum</name>
    <dbReference type="NCBI Taxonomy" id="2684406"/>
    <lineage>
        <taxon>Bacteria</taxon>
        <taxon>Bacillati</taxon>
        <taxon>Actinomycetota</taxon>
        <taxon>Actinomycetes</taxon>
        <taxon>Mycobacteriales</taxon>
        <taxon>Corynebacteriaceae</taxon>
        <taxon>Corynebacterium</taxon>
    </lineage>
</organism>
<accession>A0A7G7YNV7</accession>
<dbReference type="CDD" id="cd20736">
    <property type="entry name" value="PoNe_Nuclease"/>
    <property type="match status" value="1"/>
</dbReference>
<dbReference type="InterPro" id="IPR011335">
    <property type="entry name" value="Restrct_endonuc-II-like"/>
</dbReference>
<evidence type="ECO:0000256" key="2">
    <source>
        <dbReference type="HAMAP-Rule" id="MF_00048"/>
    </source>
</evidence>
<dbReference type="Proteomes" id="UP000515275">
    <property type="component" value="Chromosome"/>
</dbReference>
<dbReference type="SUPFAM" id="SSF52980">
    <property type="entry name" value="Restriction endonuclease-like"/>
    <property type="match status" value="1"/>
</dbReference>
<gene>
    <name evidence="3" type="ORF">GP473_05460</name>
</gene>
<proteinExistence type="inferred from homology"/>
<comment type="similarity">
    <text evidence="1 2">Belongs to the UPF0102 family.</text>
</comment>
<name>A0A7G7YNV7_9CORY</name>
<dbReference type="InterPro" id="IPR003509">
    <property type="entry name" value="UPF0102_YraN-like"/>
</dbReference>
<dbReference type="KEGG" id="cans:GP473_05460"/>
<evidence type="ECO:0000313" key="4">
    <source>
        <dbReference type="Proteomes" id="UP000515275"/>
    </source>
</evidence>
<dbReference type="PANTHER" id="PTHR34039:SF1">
    <property type="entry name" value="UPF0102 PROTEIN YRAN"/>
    <property type="match status" value="1"/>
</dbReference>
<dbReference type="InterPro" id="IPR011856">
    <property type="entry name" value="tRNA_endonuc-like_dom_sf"/>
</dbReference>
<keyword evidence="4" id="KW-1185">Reference proteome</keyword>
<dbReference type="Pfam" id="PF02021">
    <property type="entry name" value="UPF0102"/>
    <property type="match status" value="1"/>
</dbReference>
<dbReference type="RefSeq" id="WP_185769922.1">
    <property type="nucleotide sequence ID" value="NZ_CP046883.1"/>
</dbReference>
<protein>
    <recommendedName>
        <fullName evidence="2">UPF0102 protein GP473_05460</fullName>
    </recommendedName>
</protein>
<dbReference type="PANTHER" id="PTHR34039">
    <property type="entry name" value="UPF0102 PROTEIN YRAN"/>
    <property type="match status" value="1"/>
</dbReference>
<dbReference type="HAMAP" id="MF_00048">
    <property type="entry name" value="UPF0102"/>
    <property type="match status" value="1"/>
</dbReference>
<sequence length="121" mass="13577">MTTKDIGNRGEDVAVSFLRDKGWTILERNWLCPYGELDVVGQTAEGLLVFLEVKFRSSTKFGGGLAAVTPAKLKKMKRASALWMQQNRPRISSTRNEYPCVRFDVIDVGPEGIRHHLEGVL</sequence>
<dbReference type="AlphaFoldDB" id="A0A7G7YNV7"/>
<dbReference type="NCBIfam" id="NF009150">
    <property type="entry name" value="PRK12497.1-3"/>
    <property type="match status" value="1"/>
</dbReference>
<dbReference type="GO" id="GO:0003676">
    <property type="term" value="F:nucleic acid binding"/>
    <property type="evidence" value="ECO:0007669"/>
    <property type="project" value="InterPro"/>
</dbReference>
<dbReference type="Gene3D" id="3.40.1350.10">
    <property type="match status" value="1"/>
</dbReference>
<evidence type="ECO:0000313" key="3">
    <source>
        <dbReference type="EMBL" id="QNH96177.1"/>
    </source>
</evidence>